<dbReference type="Proteomes" id="UP001247620">
    <property type="component" value="Unassembled WGS sequence"/>
</dbReference>
<dbReference type="InterPro" id="IPR040170">
    <property type="entry name" value="Cytosol_ACT"/>
</dbReference>
<comment type="similarity">
    <text evidence="1">Belongs to the acyl coenzyme A hydrolase family.</text>
</comment>
<proteinExistence type="inferred from homology"/>
<dbReference type="PANTHER" id="PTHR11049:SF24">
    <property type="entry name" value="CYTOSOLIC ACYL COENZYME A THIOESTER HYDROLASE"/>
    <property type="match status" value="1"/>
</dbReference>
<dbReference type="InterPro" id="IPR029069">
    <property type="entry name" value="HotDog_dom_sf"/>
</dbReference>
<comment type="caution">
    <text evidence="5">The sequence shown here is derived from an EMBL/GenBank/DDBJ whole genome shotgun (WGS) entry which is preliminary data.</text>
</comment>
<keyword evidence="2 3" id="KW-0378">Hydrolase</keyword>
<gene>
    <name evidence="5" type="ORF">J2W55_005104</name>
</gene>
<evidence type="ECO:0000313" key="5">
    <source>
        <dbReference type="EMBL" id="MDR6945236.1"/>
    </source>
</evidence>
<dbReference type="EMBL" id="JAVDUU010000005">
    <property type="protein sequence ID" value="MDR6945236.1"/>
    <property type="molecule type" value="Genomic_DNA"/>
</dbReference>
<dbReference type="InterPro" id="IPR033120">
    <property type="entry name" value="HOTDOG_ACOT"/>
</dbReference>
<evidence type="ECO:0000256" key="1">
    <source>
        <dbReference type="ARBA" id="ARBA00010458"/>
    </source>
</evidence>
<dbReference type="PROSITE" id="PS51770">
    <property type="entry name" value="HOTDOG_ACOT"/>
    <property type="match status" value="1"/>
</dbReference>
<protein>
    <submittedName>
        <fullName evidence="5">Acyl-CoA hydrolase</fullName>
    </submittedName>
</protein>
<dbReference type="Gene3D" id="3.10.129.10">
    <property type="entry name" value="Hotdog Thioesterase"/>
    <property type="match status" value="1"/>
</dbReference>
<evidence type="ECO:0000313" key="6">
    <source>
        <dbReference type="Proteomes" id="UP001247620"/>
    </source>
</evidence>
<dbReference type="PANTHER" id="PTHR11049">
    <property type="entry name" value="ACYL COENZYME A THIOESTER HYDROLASE"/>
    <property type="match status" value="1"/>
</dbReference>
<evidence type="ECO:0000259" key="4">
    <source>
        <dbReference type="PROSITE" id="PS51770"/>
    </source>
</evidence>
<evidence type="ECO:0000256" key="2">
    <source>
        <dbReference type="ARBA" id="ARBA00022801"/>
    </source>
</evidence>
<name>A0ABU1TIY4_9SPHI</name>
<reference evidence="5 6" key="1">
    <citation type="submission" date="2023-07" db="EMBL/GenBank/DDBJ databases">
        <title>Sorghum-associated microbial communities from plants grown in Nebraska, USA.</title>
        <authorList>
            <person name="Schachtman D."/>
        </authorList>
    </citation>
    <scope>NUCLEOTIDE SEQUENCE [LARGE SCALE GENOMIC DNA]</scope>
    <source>
        <strain evidence="5 6">3262</strain>
    </source>
</reference>
<keyword evidence="6" id="KW-1185">Reference proteome</keyword>
<evidence type="ECO:0000256" key="3">
    <source>
        <dbReference type="PROSITE-ProRule" id="PRU01106"/>
    </source>
</evidence>
<sequence length="238" mass="26031">MVASLTAALCRLAAKKVKSFSFARILNPINNYSICAAGAARLSHLHVPKMLIFAQKSPKMTGKSPKESYTIMNELVLPNDTNTLNNLMGGRLLHWMDIAAAISAQKHCNRIVVTASVDNVSFQSPIKLGDVISIEAKVTRAFTTSVEVRMDVWAQNIPSGTKVKSNEAYYTFVALDADGQKTLVPALLPETDEEIALFEGALRRRQLRLILSGKMKPDDATELKALFMGSQLPLDLGD</sequence>
<dbReference type="CDD" id="cd03442">
    <property type="entry name" value="BFIT_BACH"/>
    <property type="match status" value="1"/>
</dbReference>
<feature type="domain" description="HotDog ACOT-type" evidence="4">
    <location>
        <begin position="66"/>
        <end position="178"/>
    </location>
</feature>
<dbReference type="Pfam" id="PF03061">
    <property type="entry name" value="4HBT"/>
    <property type="match status" value="1"/>
</dbReference>
<accession>A0ABU1TIY4</accession>
<dbReference type="SUPFAM" id="SSF54637">
    <property type="entry name" value="Thioesterase/thiol ester dehydrase-isomerase"/>
    <property type="match status" value="1"/>
</dbReference>
<dbReference type="InterPro" id="IPR006683">
    <property type="entry name" value="Thioestr_dom"/>
</dbReference>
<organism evidence="5 6">
    <name type="scientific">Mucilaginibacter pocheonensis</name>
    <dbReference type="NCBI Taxonomy" id="398050"/>
    <lineage>
        <taxon>Bacteria</taxon>
        <taxon>Pseudomonadati</taxon>
        <taxon>Bacteroidota</taxon>
        <taxon>Sphingobacteriia</taxon>
        <taxon>Sphingobacteriales</taxon>
        <taxon>Sphingobacteriaceae</taxon>
        <taxon>Mucilaginibacter</taxon>
    </lineage>
</organism>
<dbReference type="GO" id="GO:0016787">
    <property type="term" value="F:hydrolase activity"/>
    <property type="evidence" value="ECO:0007669"/>
    <property type="project" value="UniProtKB-KW"/>
</dbReference>